<feature type="binding site" evidence="9">
    <location>
        <position position="41"/>
    </location>
    <ligand>
        <name>substrate</name>
    </ligand>
</feature>
<evidence type="ECO:0000256" key="9">
    <source>
        <dbReference type="HAMAP-Rule" id="MF_00219"/>
    </source>
</evidence>
<feature type="binding site" description="via carbamate group" evidence="9">
    <location>
        <position position="106"/>
    </location>
    <ligand>
        <name>Zn(2+)</name>
        <dbReference type="ChEBI" id="CHEBI:29105"/>
        <label>1</label>
    </ligand>
</feature>
<feature type="active site" evidence="9">
    <location>
        <position position="254"/>
    </location>
</feature>
<evidence type="ECO:0000256" key="8">
    <source>
        <dbReference type="ARBA" id="ARBA00022975"/>
    </source>
</evidence>
<dbReference type="InterPro" id="IPR006680">
    <property type="entry name" value="Amidohydro-rel"/>
</dbReference>
<comment type="pathway">
    <text evidence="2 9 10">Pyrimidine metabolism; UMP biosynthesis via de novo pathway; (S)-dihydroorotate from bicarbonate: step 3/3.</text>
</comment>
<evidence type="ECO:0000256" key="7">
    <source>
        <dbReference type="ARBA" id="ARBA00022833"/>
    </source>
</evidence>
<feature type="binding site" evidence="9">
    <location>
        <position position="270"/>
    </location>
    <ligand>
        <name>substrate</name>
    </ligand>
</feature>
<dbReference type="PANTHER" id="PTHR43137">
    <property type="entry name" value="DIHYDROOROTASE"/>
    <property type="match status" value="1"/>
</dbReference>
<name>A0A066UM25_9GAMM</name>
<evidence type="ECO:0000256" key="6">
    <source>
        <dbReference type="ARBA" id="ARBA00022801"/>
    </source>
</evidence>
<evidence type="ECO:0000259" key="11">
    <source>
        <dbReference type="Pfam" id="PF01979"/>
    </source>
</evidence>
<dbReference type="PROSITE" id="PS00482">
    <property type="entry name" value="DIHYDROOROTASE_1"/>
    <property type="match status" value="1"/>
</dbReference>
<evidence type="ECO:0000256" key="5">
    <source>
        <dbReference type="ARBA" id="ARBA00022723"/>
    </source>
</evidence>
<feature type="domain" description="Amidohydrolase-related" evidence="11">
    <location>
        <begin position="7"/>
        <end position="318"/>
    </location>
</feature>
<evidence type="ECO:0000256" key="1">
    <source>
        <dbReference type="ARBA" id="ARBA00002368"/>
    </source>
</evidence>
<dbReference type="InterPro" id="IPR002195">
    <property type="entry name" value="Dihydroorotase_CS"/>
</dbReference>
<dbReference type="Proteomes" id="UP000035860">
    <property type="component" value="Unassembled WGS sequence"/>
</dbReference>
<keyword evidence="8 9" id="KW-0665">Pyrimidine biosynthesis</keyword>
<comment type="catalytic activity">
    <reaction evidence="9 10">
        <text>(S)-dihydroorotate + H2O = N-carbamoyl-L-aspartate + H(+)</text>
        <dbReference type="Rhea" id="RHEA:24296"/>
        <dbReference type="ChEBI" id="CHEBI:15377"/>
        <dbReference type="ChEBI" id="CHEBI:15378"/>
        <dbReference type="ChEBI" id="CHEBI:30864"/>
        <dbReference type="ChEBI" id="CHEBI:32814"/>
        <dbReference type="EC" id="3.5.2.3"/>
    </reaction>
</comment>
<dbReference type="GO" id="GO:0004151">
    <property type="term" value="F:dihydroorotase activity"/>
    <property type="evidence" value="ECO:0007669"/>
    <property type="project" value="UniProtKB-UniRule"/>
</dbReference>
<keyword evidence="5 9" id="KW-0479">Metal-binding</keyword>
<dbReference type="Pfam" id="PF01979">
    <property type="entry name" value="Amidohydro_1"/>
    <property type="match status" value="1"/>
</dbReference>
<dbReference type="EC" id="3.5.2.3" evidence="4 9"/>
<feature type="binding site" evidence="9">
    <location>
        <position position="181"/>
    </location>
    <ligand>
        <name>Zn(2+)</name>
        <dbReference type="ChEBI" id="CHEBI:29105"/>
        <label>2</label>
    </ligand>
</feature>
<feature type="binding site" evidence="9">
    <location>
        <position position="258"/>
    </location>
    <ligand>
        <name>substrate</name>
    </ligand>
</feature>
<keyword evidence="13" id="KW-1185">Reference proteome</keyword>
<comment type="cofactor">
    <cofactor evidence="9 10">
        <name>Zn(2+)</name>
        <dbReference type="ChEBI" id="CHEBI:29105"/>
    </cofactor>
    <text evidence="9 10">Binds 2 Zn(2+) ions per subunit.</text>
</comment>
<dbReference type="CDD" id="cd01294">
    <property type="entry name" value="DHOase"/>
    <property type="match status" value="1"/>
</dbReference>
<dbReference type="PANTHER" id="PTHR43137:SF1">
    <property type="entry name" value="DIHYDROOROTASE"/>
    <property type="match status" value="1"/>
</dbReference>
<feature type="binding site" evidence="9">
    <location>
        <begin position="15"/>
        <end position="17"/>
    </location>
    <ligand>
        <name>substrate</name>
    </ligand>
</feature>
<comment type="function">
    <text evidence="1 9">Catalyzes the reversible cyclization of carbamoyl aspartate to dihydroorotate.</text>
</comment>
<feature type="binding site" evidence="9">
    <location>
        <position position="13"/>
    </location>
    <ligand>
        <name>Zn(2+)</name>
        <dbReference type="ChEBI" id="CHEBI:29105"/>
        <label>1</label>
    </ligand>
</feature>
<comment type="similarity">
    <text evidence="3 9 10">Belongs to the metallo-dependent hydrolases superfamily. DHOase family. Class II DHOase subfamily.</text>
</comment>
<dbReference type="eggNOG" id="COG0418">
    <property type="taxonomic scope" value="Bacteria"/>
</dbReference>
<feature type="binding site" evidence="9">
    <location>
        <position position="226"/>
    </location>
    <ligand>
        <name>substrate</name>
    </ligand>
</feature>
<dbReference type="NCBIfam" id="TIGR00856">
    <property type="entry name" value="pyrC_dimer"/>
    <property type="match status" value="1"/>
</dbReference>
<dbReference type="PIRSF" id="PIRSF001237">
    <property type="entry name" value="DHOdimr"/>
    <property type="match status" value="1"/>
</dbReference>
<gene>
    <name evidence="9" type="primary">pyrC</name>
    <name evidence="12" type="ORF">MBO_05224</name>
</gene>
<dbReference type="PROSITE" id="PS00483">
    <property type="entry name" value="DIHYDROOROTASE_2"/>
    <property type="match status" value="1"/>
</dbReference>
<feature type="binding site" evidence="9">
    <location>
        <position position="254"/>
    </location>
    <ligand>
        <name>Zn(2+)</name>
        <dbReference type="ChEBI" id="CHEBI:29105"/>
        <label>1</label>
    </ligand>
</feature>
<protein>
    <recommendedName>
        <fullName evidence="4 9">Dihydroorotase</fullName>
        <shortName evidence="9">DHOase</shortName>
        <ecNumber evidence="4 9">3.5.2.3</ecNumber>
    </recommendedName>
</protein>
<dbReference type="SUPFAM" id="SSF51556">
    <property type="entry name" value="Metallo-dependent hydrolases"/>
    <property type="match status" value="1"/>
</dbReference>
<dbReference type="UniPathway" id="UPA00070">
    <property type="reaction ID" value="UER00117"/>
</dbReference>
<organism evidence="12 13">
    <name type="scientific">Moraxella bovoculi 237</name>
    <dbReference type="NCBI Taxonomy" id="743974"/>
    <lineage>
        <taxon>Bacteria</taxon>
        <taxon>Pseudomonadati</taxon>
        <taxon>Pseudomonadota</taxon>
        <taxon>Gammaproteobacteria</taxon>
        <taxon>Moraxellales</taxon>
        <taxon>Moraxellaceae</taxon>
        <taxon>Moraxella</taxon>
    </lineage>
</organism>
<evidence type="ECO:0000256" key="10">
    <source>
        <dbReference type="RuleBase" id="RU003440"/>
    </source>
</evidence>
<dbReference type="EMBL" id="AOMT01000022">
    <property type="protein sequence ID" value="KDN25184.1"/>
    <property type="molecule type" value="Genomic_DNA"/>
</dbReference>
<comment type="caution">
    <text evidence="12">The sequence shown here is derived from an EMBL/GenBank/DDBJ whole genome shotgun (WGS) entry which is preliminary data.</text>
</comment>
<evidence type="ECO:0000256" key="4">
    <source>
        <dbReference type="ARBA" id="ARBA00012860"/>
    </source>
</evidence>
<dbReference type="GO" id="GO:0005829">
    <property type="term" value="C:cytosol"/>
    <property type="evidence" value="ECO:0007669"/>
    <property type="project" value="TreeGrafter"/>
</dbReference>
<accession>A0A066UM25</accession>
<dbReference type="GO" id="GO:0044205">
    <property type="term" value="P:'de novo' UMP biosynthetic process"/>
    <property type="evidence" value="ECO:0007669"/>
    <property type="project" value="UniProtKB-UniRule"/>
</dbReference>
<feature type="binding site" evidence="9">
    <location>
        <position position="143"/>
    </location>
    <ligand>
        <name>Zn(2+)</name>
        <dbReference type="ChEBI" id="CHEBI:29105"/>
        <label>2</label>
    </ligand>
</feature>
<feature type="binding site" evidence="9">
    <location>
        <position position="143"/>
    </location>
    <ligand>
        <name>substrate</name>
    </ligand>
</feature>
<dbReference type="GO" id="GO:0006207">
    <property type="term" value="P:'de novo' pyrimidine nucleobase biosynthetic process"/>
    <property type="evidence" value="ECO:0007669"/>
    <property type="project" value="TreeGrafter"/>
</dbReference>
<keyword evidence="6 9" id="KW-0378">Hydrolase</keyword>
<reference evidence="12 13" key="1">
    <citation type="journal article" date="2014" name="Genome Announc.">
        <title>Draft Genome Sequence of Moraxella bovoculi Strain 237T (ATCC BAA-1259T) Isolated from a Calf with Infectious Bovine Keratoconjunctivitis.</title>
        <authorList>
            <person name="Calcutt M.J."/>
            <person name="Foecking M.F."/>
            <person name="Martin N.T."/>
            <person name="Mhlanga-Mutangadura T."/>
            <person name="Reilly T.J."/>
        </authorList>
    </citation>
    <scope>NUCLEOTIDE SEQUENCE [LARGE SCALE GENOMIC DNA]</scope>
    <source>
        <strain evidence="12 13">237</strain>
    </source>
</reference>
<feature type="binding site" evidence="9">
    <location>
        <position position="15"/>
    </location>
    <ligand>
        <name>Zn(2+)</name>
        <dbReference type="ChEBI" id="CHEBI:29105"/>
        <label>1</label>
    </ligand>
</feature>
<feature type="binding site" description="via carbamate group" evidence="9">
    <location>
        <position position="106"/>
    </location>
    <ligand>
        <name>Zn(2+)</name>
        <dbReference type="ChEBI" id="CHEBI:29105"/>
        <label>2</label>
    </ligand>
</feature>
<dbReference type="AlphaFoldDB" id="A0A066UM25"/>
<comment type="subunit">
    <text evidence="9">Homodimer.</text>
</comment>
<dbReference type="InterPro" id="IPR032466">
    <property type="entry name" value="Metal_Hydrolase"/>
</dbReference>
<dbReference type="Gene3D" id="3.20.20.140">
    <property type="entry name" value="Metal-dependent hydrolases"/>
    <property type="match status" value="1"/>
</dbReference>
<evidence type="ECO:0000256" key="2">
    <source>
        <dbReference type="ARBA" id="ARBA00004880"/>
    </source>
</evidence>
<dbReference type="GO" id="GO:0008270">
    <property type="term" value="F:zinc ion binding"/>
    <property type="evidence" value="ECO:0007669"/>
    <property type="project" value="UniProtKB-UniRule"/>
</dbReference>
<evidence type="ECO:0000256" key="3">
    <source>
        <dbReference type="ARBA" id="ARBA00005631"/>
    </source>
</evidence>
<evidence type="ECO:0000313" key="13">
    <source>
        <dbReference type="Proteomes" id="UP000035860"/>
    </source>
</evidence>
<sequence length="352" mass="38450">MTTLTLIQPDDWHIHLRDGDALRTTVTHAAQSFNRIICMPNLVPPVKTTEQAIAYRGRILDALANADISAERKQSFDPCMVLYLTDHTTADEIAAAKASGVVRAVKLYPAGATTNSADGVTDILGRAEVFEAMQKHGIPLLVHGEVTHSDVDIFDREKRFLDEILSIIIKNFPELKIVMEHITTADAADFCLAQGSHIGATITPQHLLFNRNHLLVGGVKPHYYCLPILKRADHQKRLLEVATSGNPKFFLGTDSAPHATHTKENACGCAGCYSAVHALPLYATAFESVGALDKLENFSSVFGAQFYGLPVNTSTITLIKQEQTIPKAYDYLDGKTLTPLMAGQSLAWTQVS</sequence>
<evidence type="ECO:0000313" key="12">
    <source>
        <dbReference type="EMBL" id="KDN25184.1"/>
    </source>
</evidence>
<proteinExistence type="inferred from homology"/>
<dbReference type="HAMAP" id="MF_00219">
    <property type="entry name" value="PyrC_classII"/>
    <property type="match status" value="1"/>
</dbReference>
<dbReference type="InterPro" id="IPR004721">
    <property type="entry name" value="DHOdimr"/>
</dbReference>
<feature type="modified residue" description="N6-carboxylysine" evidence="9">
    <location>
        <position position="106"/>
    </location>
</feature>
<keyword evidence="7 9" id="KW-0862">Zinc</keyword>